<proteinExistence type="predicted"/>
<feature type="domain" description="Beta-lactamase-related" evidence="1">
    <location>
        <begin position="27"/>
        <end position="330"/>
    </location>
</feature>
<protein>
    <submittedName>
        <fullName evidence="2">Serine hydrolase domain-containing protein</fullName>
        <ecNumber evidence="2">3.1.1.103</ecNumber>
    </submittedName>
</protein>
<keyword evidence="2" id="KW-0378">Hydrolase</keyword>
<keyword evidence="3" id="KW-1185">Reference proteome</keyword>
<dbReference type="KEGG" id="msaa:QYS49_32050"/>
<dbReference type="GO" id="GO:0016787">
    <property type="term" value="F:hydrolase activity"/>
    <property type="evidence" value="ECO:0007669"/>
    <property type="project" value="UniProtKB-KW"/>
</dbReference>
<organism evidence="2 3">
    <name type="scientific">Marivirga salinarum</name>
    <dbReference type="NCBI Taxonomy" id="3059078"/>
    <lineage>
        <taxon>Bacteria</taxon>
        <taxon>Pseudomonadati</taxon>
        <taxon>Bacteroidota</taxon>
        <taxon>Cytophagia</taxon>
        <taxon>Cytophagales</taxon>
        <taxon>Marivirgaceae</taxon>
        <taxon>Marivirga</taxon>
    </lineage>
</organism>
<dbReference type="Proteomes" id="UP001230496">
    <property type="component" value="Chromosome"/>
</dbReference>
<dbReference type="AlphaFoldDB" id="A0AA51RBA9"/>
<evidence type="ECO:0000313" key="3">
    <source>
        <dbReference type="Proteomes" id="UP001230496"/>
    </source>
</evidence>
<dbReference type="PANTHER" id="PTHR46825:SF9">
    <property type="entry name" value="BETA-LACTAMASE-RELATED DOMAIN-CONTAINING PROTEIN"/>
    <property type="match status" value="1"/>
</dbReference>
<accession>A0AA51RBA9</accession>
<dbReference type="InterPro" id="IPR012338">
    <property type="entry name" value="Beta-lactam/transpept-like"/>
</dbReference>
<dbReference type="SUPFAM" id="SSF56601">
    <property type="entry name" value="beta-lactamase/transpeptidase-like"/>
    <property type="match status" value="1"/>
</dbReference>
<sequence length="346" mass="39150">MRILISILFFLVSISTYGQTDKISGILDEIDAKEHLNGVVLVGQDGQVIFQNAYGIANRSFGIENNLDTKFLIGSLTKQFTAVLVMQLVENGQLSLDEPITKYLPNFKKETGDKITIRHLLTHTHGIPNADLTDRYKPMTKEDFVKKYGEKNLEFESGAQFEYSGIVGYYLIGVIVEKVTSKDFAQLLQENILEPLDMKNTGYYSQDTIQQNLATGYIQKENSFLNAPHWDMSQSFSAAGMYSTVGDLFKWDQALRGTQLISKASFKEIFTPFNDEIRYGFAWFINDPEISGKKRLFAGHNGGANGYKSQIMRGINEDLVVIYLSNSDKYVEIRYPIIEALLSEEK</sequence>
<dbReference type="Gene3D" id="3.40.710.10">
    <property type="entry name" value="DD-peptidase/beta-lactamase superfamily"/>
    <property type="match status" value="1"/>
</dbReference>
<dbReference type="RefSeq" id="WP_308349782.1">
    <property type="nucleotide sequence ID" value="NZ_CP129971.1"/>
</dbReference>
<name>A0AA51RBA9_9BACT</name>
<dbReference type="Pfam" id="PF00144">
    <property type="entry name" value="Beta-lactamase"/>
    <property type="match status" value="1"/>
</dbReference>
<gene>
    <name evidence="2" type="ORF">QYS49_32050</name>
</gene>
<evidence type="ECO:0000259" key="1">
    <source>
        <dbReference type="Pfam" id="PF00144"/>
    </source>
</evidence>
<dbReference type="InterPro" id="IPR050491">
    <property type="entry name" value="AmpC-like"/>
</dbReference>
<reference evidence="2 3" key="1">
    <citation type="submission" date="2023-08" db="EMBL/GenBank/DDBJ databases">
        <title>Comparative genomics and taxonomic characterization of three novel marine species of genus Marivirga.</title>
        <authorList>
            <person name="Muhammad N."/>
            <person name="Kim S.-G."/>
        </authorList>
    </citation>
    <scope>NUCLEOTIDE SEQUENCE [LARGE SCALE GENOMIC DNA]</scope>
    <source>
        <strain evidence="2 3">BDSF4-3</strain>
    </source>
</reference>
<evidence type="ECO:0000313" key="2">
    <source>
        <dbReference type="EMBL" id="WMN12001.1"/>
    </source>
</evidence>
<dbReference type="EMBL" id="CP129971">
    <property type="protein sequence ID" value="WMN12001.1"/>
    <property type="molecule type" value="Genomic_DNA"/>
</dbReference>
<dbReference type="EC" id="3.1.1.103" evidence="2"/>
<dbReference type="PANTHER" id="PTHR46825">
    <property type="entry name" value="D-ALANYL-D-ALANINE-CARBOXYPEPTIDASE/ENDOPEPTIDASE AMPH"/>
    <property type="match status" value="1"/>
</dbReference>
<dbReference type="InterPro" id="IPR001466">
    <property type="entry name" value="Beta-lactam-related"/>
</dbReference>